<evidence type="ECO:0000256" key="1">
    <source>
        <dbReference type="ARBA" id="ARBA00022574"/>
    </source>
</evidence>
<dbReference type="InterPro" id="IPR001680">
    <property type="entry name" value="WD40_rpt"/>
</dbReference>
<reference evidence="4" key="1">
    <citation type="journal article" date="2020" name="J. Eukaryot. Microbiol.">
        <title>De novo Sequencing, Assembly and Annotation of the Transcriptome for the Free-Living Testate Amoeba Arcella intermedia.</title>
        <authorList>
            <person name="Ribeiro G.M."/>
            <person name="Porfirio-Sousa A.L."/>
            <person name="Maurer-Alcala X.X."/>
            <person name="Katz L.A."/>
            <person name="Lahr D.J.G."/>
        </authorList>
    </citation>
    <scope>NUCLEOTIDE SEQUENCE</scope>
</reference>
<accession>A0A6B2LW10</accession>
<dbReference type="InterPro" id="IPR036322">
    <property type="entry name" value="WD40_repeat_dom_sf"/>
</dbReference>
<dbReference type="PROSITE" id="PS50082">
    <property type="entry name" value="WD_REPEATS_2"/>
    <property type="match status" value="2"/>
</dbReference>
<dbReference type="EMBL" id="GIBP01011787">
    <property type="protein sequence ID" value="NDV40756.1"/>
    <property type="molecule type" value="Transcribed_RNA"/>
</dbReference>
<dbReference type="PANTHER" id="PTHR22847">
    <property type="entry name" value="WD40 REPEAT PROTEIN"/>
    <property type="match status" value="1"/>
</dbReference>
<name>A0A6B2LW10_9EUKA</name>
<dbReference type="Gene3D" id="2.130.10.10">
    <property type="entry name" value="YVTN repeat-like/Quinoprotein amine dehydrogenase"/>
    <property type="match status" value="1"/>
</dbReference>
<dbReference type="GO" id="GO:1990234">
    <property type="term" value="C:transferase complex"/>
    <property type="evidence" value="ECO:0007669"/>
    <property type="project" value="UniProtKB-ARBA"/>
</dbReference>
<keyword evidence="2" id="KW-0677">Repeat</keyword>
<dbReference type="SUPFAM" id="SSF50978">
    <property type="entry name" value="WD40 repeat-like"/>
    <property type="match status" value="1"/>
</dbReference>
<dbReference type="InterPro" id="IPR015943">
    <property type="entry name" value="WD40/YVTN_repeat-like_dom_sf"/>
</dbReference>
<dbReference type="PROSITE" id="PS50294">
    <property type="entry name" value="WD_REPEATS_REGION"/>
    <property type="match status" value="1"/>
</dbReference>
<protein>
    <submittedName>
        <fullName evidence="4">Uncharacterized protein</fullName>
    </submittedName>
</protein>
<evidence type="ECO:0000256" key="3">
    <source>
        <dbReference type="PROSITE-ProRule" id="PRU00221"/>
    </source>
</evidence>
<dbReference type="Pfam" id="PF00400">
    <property type="entry name" value="WD40"/>
    <property type="match status" value="1"/>
</dbReference>
<dbReference type="AlphaFoldDB" id="A0A6B2LW10"/>
<dbReference type="PANTHER" id="PTHR22847:SF637">
    <property type="entry name" value="WD REPEAT DOMAIN 5B"/>
    <property type="match status" value="1"/>
</dbReference>
<dbReference type="SMART" id="SM00320">
    <property type="entry name" value="WD40"/>
    <property type="match status" value="1"/>
</dbReference>
<keyword evidence="1 3" id="KW-0853">WD repeat</keyword>
<proteinExistence type="predicted"/>
<feature type="repeat" description="WD" evidence="3">
    <location>
        <begin position="19"/>
        <end position="58"/>
    </location>
</feature>
<evidence type="ECO:0000313" key="4">
    <source>
        <dbReference type="EMBL" id="NDV40756.1"/>
    </source>
</evidence>
<organism evidence="4">
    <name type="scientific">Arcella intermedia</name>
    <dbReference type="NCBI Taxonomy" id="1963864"/>
    <lineage>
        <taxon>Eukaryota</taxon>
        <taxon>Amoebozoa</taxon>
        <taxon>Tubulinea</taxon>
        <taxon>Elardia</taxon>
        <taxon>Arcellinida</taxon>
        <taxon>Sphaerothecina</taxon>
        <taxon>Arcellidae</taxon>
        <taxon>Arcella</taxon>
    </lineage>
</organism>
<evidence type="ECO:0000256" key="2">
    <source>
        <dbReference type="ARBA" id="ARBA00022737"/>
    </source>
</evidence>
<feature type="repeat" description="WD" evidence="3">
    <location>
        <begin position="1"/>
        <end position="18"/>
    </location>
</feature>
<sequence length="87" mass="9385">MDNTIKIWDIECGRELSKFEGHKDCVNSGTIDEDKIVSGSADGTIRTWDTISGKEVSQISLGGDIKTVTVAEGIITIGSIEGCYYVI</sequence>